<sequence>MGEADASKGLKTQAQTMNNDNRSDDFFGAAVLLNWITVQFSPREAFHPFPCQTILLILKVVMAFRLILQNLSIMVFFCGTKQGNNGLEIKGPGVQNKLGNPN</sequence>
<dbReference type="EMBL" id="BT144238">
    <property type="protein sequence ID" value="AFK44032.1"/>
    <property type="molecule type" value="mRNA"/>
</dbReference>
<evidence type="ECO:0000256" key="1">
    <source>
        <dbReference type="SAM" id="MobiDB-lite"/>
    </source>
</evidence>
<dbReference type="AlphaFoldDB" id="I3SUU0"/>
<proteinExistence type="evidence at transcript level"/>
<reference evidence="2" key="1">
    <citation type="submission" date="2012-05" db="EMBL/GenBank/DDBJ databases">
        <authorList>
            <person name="Krishnakumar V."/>
            <person name="Cheung F."/>
            <person name="Xiao Y."/>
            <person name="Chan A."/>
            <person name="Moskal W.A."/>
            <person name="Town C.D."/>
        </authorList>
    </citation>
    <scope>NUCLEOTIDE SEQUENCE</scope>
</reference>
<organism evidence="2">
    <name type="scientific">Medicago truncatula</name>
    <name type="common">Barrel medic</name>
    <name type="synonym">Medicago tribuloides</name>
    <dbReference type="NCBI Taxonomy" id="3880"/>
    <lineage>
        <taxon>Eukaryota</taxon>
        <taxon>Viridiplantae</taxon>
        <taxon>Streptophyta</taxon>
        <taxon>Embryophyta</taxon>
        <taxon>Tracheophyta</taxon>
        <taxon>Spermatophyta</taxon>
        <taxon>Magnoliopsida</taxon>
        <taxon>eudicotyledons</taxon>
        <taxon>Gunneridae</taxon>
        <taxon>Pentapetalae</taxon>
        <taxon>rosids</taxon>
        <taxon>fabids</taxon>
        <taxon>Fabales</taxon>
        <taxon>Fabaceae</taxon>
        <taxon>Papilionoideae</taxon>
        <taxon>50 kb inversion clade</taxon>
        <taxon>NPAAA clade</taxon>
        <taxon>Hologalegina</taxon>
        <taxon>IRL clade</taxon>
        <taxon>Trifolieae</taxon>
        <taxon>Medicago</taxon>
    </lineage>
</organism>
<name>I3SUU0_MEDTR</name>
<accession>I3SUU0</accession>
<feature type="compositionally biased region" description="Polar residues" evidence="1">
    <location>
        <begin position="10"/>
        <end position="20"/>
    </location>
</feature>
<protein>
    <submittedName>
        <fullName evidence="2">Uncharacterized protein</fullName>
    </submittedName>
</protein>
<feature type="region of interest" description="Disordered" evidence="1">
    <location>
        <begin position="1"/>
        <end position="20"/>
    </location>
</feature>
<evidence type="ECO:0000313" key="2">
    <source>
        <dbReference type="EMBL" id="AFK44032.1"/>
    </source>
</evidence>